<dbReference type="RefSeq" id="WP_154367127.1">
    <property type="nucleotide sequence ID" value="NZ_WKJN01000018.1"/>
</dbReference>
<comment type="caution">
    <text evidence="2">The sequence shown here is derived from an EMBL/GenBank/DDBJ whole genome shotgun (WGS) entry which is preliminary data.</text>
</comment>
<evidence type="ECO:0000313" key="2">
    <source>
        <dbReference type="EMBL" id="MRX10519.1"/>
    </source>
</evidence>
<proteinExistence type="predicted"/>
<organism evidence="2 3">
    <name type="scientific">Duganella alba</name>
    <dbReference type="NCBI Taxonomy" id="2666081"/>
    <lineage>
        <taxon>Bacteria</taxon>
        <taxon>Pseudomonadati</taxon>
        <taxon>Pseudomonadota</taxon>
        <taxon>Betaproteobacteria</taxon>
        <taxon>Burkholderiales</taxon>
        <taxon>Oxalobacteraceae</taxon>
        <taxon>Telluria group</taxon>
        <taxon>Duganella</taxon>
    </lineage>
</organism>
<dbReference type="AlphaFoldDB" id="A0A6L5QLC7"/>
<name>A0A6L5QLC7_9BURK</name>
<keyword evidence="1" id="KW-1133">Transmembrane helix</keyword>
<accession>A0A6L5QLC7</accession>
<keyword evidence="3" id="KW-1185">Reference proteome</keyword>
<protein>
    <submittedName>
        <fullName evidence="2">Uncharacterized protein</fullName>
    </submittedName>
</protein>
<dbReference type="EMBL" id="WKJM01000021">
    <property type="protein sequence ID" value="MRX10519.1"/>
    <property type="molecule type" value="Genomic_DNA"/>
</dbReference>
<gene>
    <name evidence="2" type="ORF">GJ697_22040</name>
</gene>
<evidence type="ECO:0000256" key="1">
    <source>
        <dbReference type="SAM" id="Phobius"/>
    </source>
</evidence>
<reference evidence="2 3" key="1">
    <citation type="submission" date="2019-11" db="EMBL/GenBank/DDBJ databases">
        <title>Novel species isolated from a subtropical stream in China.</title>
        <authorList>
            <person name="Lu H."/>
        </authorList>
    </citation>
    <scope>NUCLEOTIDE SEQUENCE [LARGE SCALE GENOMIC DNA]</scope>
    <source>
        <strain evidence="2 3">FT25W</strain>
    </source>
</reference>
<sequence>MDAANTSTEDLLRTLLVRTAVMQANSEAILGELKALREGQSVLQEAVAALQIDVAGIKGTMAHFATQADVEKVRTELYKAMEAQTWRLLVWMTAVCSGLTAAVYYIARNVH</sequence>
<dbReference type="Proteomes" id="UP000481037">
    <property type="component" value="Unassembled WGS sequence"/>
</dbReference>
<keyword evidence="1" id="KW-0812">Transmembrane</keyword>
<feature type="transmembrane region" description="Helical" evidence="1">
    <location>
        <begin position="88"/>
        <end position="107"/>
    </location>
</feature>
<evidence type="ECO:0000313" key="3">
    <source>
        <dbReference type="Proteomes" id="UP000481037"/>
    </source>
</evidence>
<keyword evidence="1" id="KW-0472">Membrane</keyword>